<keyword evidence="9" id="KW-1185">Reference proteome</keyword>
<evidence type="ECO:0000256" key="1">
    <source>
        <dbReference type="ARBA" id="ARBA00004651"/>
    </source>
</evidence>
<reference evidence="8 9" key="1">
    <citation type="submission" date="2016-12" db="EMBL/GenBank/DDBJ databases">
        <title>Genome Mining:The Detection of Biosynthetic Gene Clusters to Aid in the Expression of Curamycin A produced by Streptomyces sp. strain CZA14.</title>
        <authorList>
            <person name="Durrell K.A."/>
            <person name="Kirby B.M."/>
            <person name="Khan W."/>
            <person name="Mthethwa T."/>
            <person name="Le Roes-Hill M."/>
        </authorList>
    </citation>
    <scope>NUCLEOTIDE SEQUENCE [LARGE SCALE GENOMIC DNA]</scope>
    <source>
        <strain evidence="8 9">CZA14</strain>
    </source>
</reference>
<dbReference type="RefSeq" id="WP_158101695.1">
    <property type="nucleotide sequence ID" value="NZ_MRYD01000069.1"/>
</dbReference>
<accession>A0ABX3YJH1</accession>
<feature type="transmembrane region" description="Helical" evidence="6">
    <location>
        <begin position="392"/>
        <end position="417"/>
    </location>
</feature>
<dbReference type="CDD" id="cd17321">
    <property type="entry name" value="MFS_MMR_MDR_like"/>
    <property type="match status" value="1"/>
</dbReference>
<gene>
    <name evidence="8" type="ORF">OQI_15250</name>
</gene>
<feature type="transmembrane region" description="Helical" evidence="6">
    <location>
        <begin position="429"/>
        <end position="452"/>
    </location>
</feature>
<evidence type="ECO:0000313" key="8">
    <source>
        <dbReference type="EMBL" id="OSZ59616.1"/>
    </source>
</evidence>
<dbReference type="InterPro" id="IPR011701">
    <property type="entry name" value="MFS"/>
</dbReference>
<dbReference type="PRINTS" id="PR01036">
    <property type="entry name" value="TCRTETB"/>
</dbReference>
<evidence type="ECO:0000256" key="3">
    <source>
        <dbReference type="ARBA" id="ARBA00022989"/>
    </source>
</evidence>
<keyword evidence="2 6" id="KW-0812">Transmembrane</keyword>
<dbReference type="Gene3D" id="1.20.1720.10">
    <property type="entry name" value="Multidrug resistance protein D"/>
    <property type="match status" value="2"/>
</dbReference>
<feature type="transmembrane region" description="Helical" evidence="6">
    <location>
        <begin position="192"/>
        <end position="210"/>
    </location>
</feature>
<feature type="transmembrane region" description="Helical" evidence="6">
    <location>
        <begin position="68"/>
        <end position="87"/>
    </location>
</feature>
<evidence type="ECO:0000256" key="2">
    <source>
        <dbReference type="ARBA" id="ARBA00022692"/>
    </source>
</evidence>
<feature type="transmembrane region" description="Helical" evidence="6">
    <location>
        <begin position="40"/>
        <end position="56"/>
    </location>
</feature>
<dbReference type="SUPFAM" id="SSF103473">
    <property type="entry name" value="MFS general substrate transporter"/>
    <property type="match status" value="1"/>
</dbReference>
<sequence length="467" mass="47164">MVLVSILTATFVGGFDSSSMLLAAPALRSALGASFAQTQLVVAGYTMSYAVALMTGGRLGDAFGRRRVFLCGAAGFTLTSAICALAGSPAVLIVARVVQGLTAALMLPQVLAIIHASLPAPVRRRAVGLYGVTIGLAWVAGPVCGGILMAWNPFDLGWRALFLVNVPIGALVVAGAWRAVPESHGPRTRLDVTGAALLGAALFLLLSVLGRSLVLAPPHAVAALGAVGILLALFWARERRLEARSLSPVVPPRLFREGRFARGLAAVLAFYAGNQGFLALLSYYVQDGLERSPLVTSLLFSPLSAGFALASAVGGRIPAATERRTVLGGIALMATGLLTFTAVVSCAPVSLQLAVLPAALGMLGLGQGLVAGPLISLVLSAAPAEDSGAASALLLTVTQLSHACSVAVIGSVFSALLGGASGVAAHARAASATALVVVGVCLLAGLLLRRLFSGSGAARKSGDRVAA</sequence>
<evidence type="ECO:0000256" key="4">
    <source>
        <dbReference type="ARBA" id="ARBA00023136"/>
    </source>
</evidence>
<feature type="transmembrane region" description="Helical" evidence="6">
    <location>
        <begin position="263"/>
        <end position="285"/>
    </location>
</feature>
<comment type="subcellular location">
    <subcellularLocation>
        <location evidence="1">Cell membrane</location>
        <topology evidence="1">Multi-pass membrane protein</topology>
    </subcellularLocation>
</comment>
<feature type="transmembrane region" description="Helical" evidence="6">
    <location>
        <begin position="126"/>
        <end position="151"/>
    </location>
</feature>
<feature type="transmembrane region" description="Helical" evidence="6">
    <location>
        <begin position="157"/>
        <end position="180"/>
    </location>
</feature>
<dbReference type="PANTHER" id="PTHR42718">
    <property type="entry name" value="MAJOR FACILITATOR SUPERFAMILY MULTIDRUG TRANSPORTER MFSC"/>
    <property type="match status" value="1"/>
</dbReference>
<keyword evidence="4 6" id="KW-0472">Membrane</keyword>
<keyword evidence="3 6" id="KW-1133">Transmembrane helix</keyword>
<evidence type="ECO:0000313" key="9">
    <source>
        <dbReference type="Proteomes" id="UP000194266"/>
    </source>
</evidence>
<feature type="transmembrane region" description="Helical" evidence="6">
    <location>
        <begin position="356"/>
        <end position="380"/>
    </location>
</feature>
<dbReference type="Proteomes" id="UP000194266">
    <property type="component" value="Unassembled WGS sequence"/>
</dbReference>
<name>A0ABX3YJH1_9ACTN</name>
<feature type="transmembrane region" description="Helical" evidence="6">
    <location>
        <begin position="216"/>
        <end position="236"/>
    </location>
</feature>
<dbReference type="PROSITE" id="PS50850">
    <property type="entry name" value="MFS"/>
    <property type="match status" value="1"/>
</dbReference>
<dbReference type="Pfam" id="PF07690">
    <property type="entry name" value="MFS_1"/>
    <property type="match status" value="1"/>
</dbReference>
<feature type="transmembrane region" description="Helical" evidence="6">
    <location>
        <begin position="93"/>
        <end position="114"/>
    </location>
</feature>
<keyword evidence="5" id="KW-0046">Antibiotic resistance</keyword>
<dbReference type="InterPro" id="IPR020846">
    <property type="entry name" value="MFS_dom"/>
</dbReference>
<proteinExistence type="predicted"/>
<protein>
    <recommendedName>
        <fullName evidence="7">Major facilitator superfamily (MFS) profile domain-containing protein</fullName>
    </recommendedName>
</protein>
<feature type="domain" description="Major facilitator superfamily (MFS) profile" evidence="7">
    <location>
        <begin position="2"/>
        <end position="457"/>
    </location>
</feature>
<dbReference type="InterPro" id="IPR036259">
    <property type="entry name" value="MFS_trans_sf"/>
</dbReference>
<feature type="transmembrane region" description="Helical" evidence="6">
    <location>
        <begin position="297"/>
        <end position="314"/>
    </location>
</feature>
<feature type="transmembrane region" description="Helical" evidence="6">
    <location>
        <begin position="326"/>
        <end position="350"/>
    </location>
</feature>
<comment type="caution">
    <text evidence="8">The sequence shown here is derived from an EMBL/GenBank/DDBJ whole genome shotgun (WGS) entry which is preliminary data.</text>
</comment>
<evidence type="ECO:0000259" key="7">
    <source>
        <dbReference type="PROSITE" id="PS50850"/>
    </source>
</evidence>
<dbReference type="EMBL" id="MRYD01000069">
    <property type="protein sequence ID" value="OSZ59616.1"/>
    <property type="molecule type" value="Genomic_DNA"/>
</dbReference>
<evidence type="ECO:0000256" key="5">
    <source>
        <dbReference type="ARBA" id="ARBA00023251"/>
    </source>
</evidence>
<organism evidence="8 9">
    <name type="scientific">Streptomyces pharetrae CZA14</name>
    <dbReference type="NCBI Taxonomy" id="1144883"/>
    <lineage>
        <taxon>Bacteria</taxon>
        <taxon>Bacillati</taxon>
        <taxon>Actinomycetota</taxon>
        <taxon>Actinomycetes</taxon>
        <taxon>Kitasatosporales</taxon>
        <taxon>Streptomycetaceae</taxon>
        <taxon>Streptomyces</taxon>
    </lineage>
</organism>
<dbReference type="PANTHER" id="PTHR42718:SF39">
    <property type="entry name" value="ACTINORHODIN TRANSPORTER-RELATED"/>
    <property type="match status" value="1"/>
</dbReference>
<evidence type="ECO:0000256" key="6">
    <source>
        <dbReference type="SAM" id="Phobius"/>
    </source>
</evidence>